<dbReference type="InterPro" id="IPR026960">
    <property type="entry name" value="RVT-Znf"/>
</dbReference>
<gene>
    <name evidence="2" type="ORF">ILEXP_LOCUS7413</name>
</gene>
<evidence type="ECO:0000259" key="1">
    <source>
        <dbReference type="Pfam" id="PF13966"/>
    </source>
</evidence>
<organism evidence="2 3">
    <name type="scientific">Ilex paraguariensis</name>
    <name type="common">yerba mate</name>
    <dbReference type="NCBI Taxonomy" id="185542"/>
    <lineage>
        <taxon>Eukaryota</taxon>
        <taxon>Viridiplantae</taxon>
        <taxon>Streptophyta</taxon>
        <taxon>Embryophyta</taxon>
        <taxon>Tracheophyta</taxon>
        <taxon>Spermatophyta</taxon>
        <taxon>Magnoliopsida</taxon>
        <taxon>eudicotyledons</taxon>
        <taxon>Gunneridae</taxon>
        <taxon>Pentapetalae</taxon>
        <taxon>asterids</taxon>
        <taxon>campanulids</taxon>
        <taxon>Aquifoliales</taxon>
        <taxon>Aquifoliaceae</taxon>
        <taxon>Ilex</taxon>
    </lineage>
</organism>
<feature type="domain" description="Reverse transcriptase zinc-binding" evidence="1">
    <location>
        <begin position="2"/>
        <end position="32"/>
    </location>
</feature>
<evidence type="ECO:0000313" key="2">
    <source>
        <dbReference type="EMBL" id="CAK9139998.1"/>
    </source>
</evidence>
<accession>A0ABC8R4T2</accession>
<dbReference type="AlphaFoldDB" id="A0ABC8R4T2"/>
<sequence length="150" mass="16696">GLSIDTTCPICNDAHEFIDHIFPKCPIALAVWQQVGITCPKDPHPFTDWMCGHSEQTPSKKMGLLFKVAWAMWFNRNKVRVAEAALNLGQISLYAQNFHGQVLIEMVHRTSTQPHLLGGISTWCAPCEGTLKINFDGAINEERKCPGIGH</sequence>
<feature type="non-terminal residue" evidence="2">
    <location>
        <position position="1"/>
    </location>
</feature>
<proteinExistence type="predicted"/>
<name>A0ABC8R4T2_9AQUA</name>
<reference evidence="2 3" key="1">
    <citation type="submission" date="2024-02" db="EMBL/GenBank/DDBJ databases">
        <authorList>
            <person name="Vignale AGUSTIN F."/>
            <person name="Sosa J E."/>
            <person name="Modenutti C."/>
        </authorList>
    </citation>
    <scope>NUCLEOTIDE SEQUENCE [LARGE SCALE GENOMIC DNA]</scope>
</reference>
<evidence type="ECO:0000313" key="3">
    <source>
        <dbReference type="Proteomes" id="UP001642360"/>
    </source>
</evidence>
<protein>
    <recommendedName>
        <fullName evidence="1">Reverse transcriptase zinc-binding domain-containing protein</fullName>
    </recommendedName>
</protein>
<comment type="caution">
    <text evidence="2">The sequence shown here is derived from an EMBL/GenBank/DDBJ whole genome shotgun (WGS) entry which is preliminary data.</text>
</comment>
<keyword evidence="3" id="KW-1185">Reference proteome</keyword>
<dbReference type="EMBL" id="CAUOFW020001003">
    <property type="protein sequence ID" value="CAK9139998.1"/>
    <property type="molecule type" value="Genomic_DNA"/>
</dbReference>
<dbReference type="Proteomes" id="UP001642360">
    <property type="component" value="Unassembled WGS sequence"/>
</dbReference>
<dbReference type="Pfam" id="PF13966">
    <property type="entry name" value="zf-RVT"/>
    <property type="match status" value="1"/>
</dbReference>